<keyword evidence="1" id="KW-1133">Transmembrane helix</keyword>
<dbReference type="Pfam" id="PF06580">
    <property type="entry name" value="His_kinase"/>
    <property type="match status" value="1"/>
</dbReference>
<dbReference type="InterPro" id="IPR010559">
    <property type="entry name" value="Sig_transdc_His_kin_internal"/>
</dbReference>
<dbReference type="SUPFAM" id="SSF55874">
    <property type="entry name" value="ATPase domain of HSP90 chaperone/DNA topoisomerase II/histidine kinase"/>
    <property type="match status" value="1"/>
</dbReference>
<keyword evidence="1" id="KW-0812">Transmembrane</keyword>
<feature type="transmembrane region" description="Helical" evidence="1">
    <location>
        <begin position="20"/>
        <end position="41"/>
    </location>
</feature>
<keyword evidence="1" id="KW-0472">Membrane</keyword>
<evidence type="ECO:0000256" key="1">
    <source>
        <dbReference type="SAM" id="Phobius"/>
    </source>
</evidence>
<gene>
    <name evidence="3" type="ORF">ACFOMD_03075</name>
</gene>
<dbReference type="Gene3D" id="3.30.565.10">
    <property type="entry name" value="Histidine kinase-like ATPase, C-terminal domain"/>
    <property type="match status" value="1"/>
</dbReference>
<dbReference type="InterPro" id="IPR050640">
    <property type="entry name" value="Bact_2-comp_sensor_kinase"/>
</dbReference>
<comment type="caution">
    <text evidence="3">The sequence shown here is derived from an EMBL/GenBank/DDBJ whole genome shotgun (WGS) entry which is preliminary data.</text>
</comment>
<name>A0ABV7X696_9SPHN</name>
<dbReference type="RefSeq" id="WP_380856633.1">
    <property type="nucleotide sequence ID" value="NZ_JBHRXV010000001.1"/>
</dbReference>
<sequence>MTETYRLPDDLMPGARTIAIAWGIVALAYTPPVLLMARQAADQVPPHLMFVLVAIGFMPWALATRPLIQLCARWPLGAGERNGPHLLRLALVGLAALPTLALVGTSIGQTLLPLLQYGRFEFVPQRIAFAATINAFFSVPTYVAVVGVGQALVYVDRTRTRERLLARARLEALRAQIDPHFLFNALGAIAQLAHRGAEQAEAAIGRLSDVLRSTLASDDAAVPLSSEIATVMDHVELHRMLMPSPLDLRLSIAPAAWGAMVPALILQPLVENAVTHGLSRLTAEAWLAITAEAEGQRLVIEVRNARPTDAAPSRGLGIGLRNVGERLEALFGSAARLTVAADGNSFTARIELPLDRPA</sequence>
<dbReference type="EC" id="2.7.13.3" evidence="3"/>
<reference evidence="4" key="1">
    <citation type="journal article" date="2019" name="Int. J. Syst. Evol. Microbiol.">
        <title>The Global Catalogue of Microorganisms (GCM) 10K type strain sequencing project: providing services to taxonomists for standard genome sequencing and annotation.</title>
        <authorList>
            <consortium name="The Broad Institute Genomics Platform"/>
            <consortium name="The Broad Institute Genome Sequencing Center for Infectious Disease"/>
            <person name="Wu L."/>
            <person name="Ma J."/>
        </authorList>
    </citation>
    <scope>NUCLEOTIDE SEQUENCE [LARGE SCALE GENOMIC DNA]</scope>
    <source>
        <strain evidence="4">KCTC 42644</strain>
    </source>
</reference>
<keyword evidence="3" id="KW-0808">Transferase</keyword>
<feature type="transmembrane region" description="Helical" evidence="1">
    <location>
        <begin position="47"/>
        <end position="68"/>
    </location>
</feature>
<keyword evidence="4" id="KW-1185">Reference proteome</keyword>
<protein>
    <submittedName>
        <fullName evidence="3">Sensor histidine kinase</fullName>
        <ecNumber evidence="3">2.7.13.3</ecNumber>
    </submittedName>
</protein>
<feature type="domain" description="Signal transduction histidine kinase internal region" evidence="2">
    <location>
        <begin position="168"/>
        <end position="242"/>
    </location>
</feature>
<dbReference type="Proteomes" id="UP001595615">
    <property type="component" value="Unassembled WGS sequence"/>
</dbReference>
<dbReference type="EMBL" id="JBHRXV010000001">
    <property type="protein sequence ID" value="MFC3711537.1"/>
    <property type="molecule type" value="Genomic_DNA"/>
</dbReference>
<feature type="transmembrane region" description="Helical" evidence="1">
    <location>
        <begin position="127"/>
        <end position="155"/>
    </location>
</feature>
<feature type="transmembrane region" description="Helical" evidence="1">
    <location>
        <begin position="89"/>
        <end position="107"/>
    </location>
</feature>
<keyword evidence="3" id="KW-0418">Kinase</keyword>
<evidence type="ECO:0000313" key="4">
    <source>
        <dbReference type="Proteomes" id="UP001595615"/>
    </source>
</evidence>
<dbReference type="PANTHER" id="PTHR34220:SF7">
    <property type="entry name" value="SENSOR HISTIDINE KINASE YPDA"/>
    <property type="match status" value="1"/>
</dbReference>
<organism evidence="3 4">
    <name type="scientific">Sphingoaurantiacus capsulatus</name>
    <dbReference type="NCBI Taxonomy" id="1771310"/>
    <lineage>
        <taxon>Bacteria</taxon>
        <taxon>Pseudomonadati</taxon>
        <taxon>Pseudomonadota</taxon>
        <taxon>Alphaproteobacteria</taxon>
        <taxon>Sphingomonadales</taxon>
        <taxon>Sphingosinicellaceae</taxon>
        <taxon>Sphingoaurantiacus</taxon>
    </lineage>
</organism>
<dbReference type="InterPro" id="IPR036890">
    <property type="entry name" value="HATPase_C_sf"/>
</dbReference>
<accession>A0ABV7X696</accession>
<proteinExistence type="predicted"/>
<evidence type="ECO:0000259" key="2">
    <source>
        <dbReference type="Pfam" id="PF06580"/>
    </source>
</evidence>
<evidence type="ECO:0000313" key="3">
    <source>
        <dbReference type="EMBL" id="MFC3711537.1"/>
    </source>
</evidence>
<dbReference type="GO" id="GO:0004673">
    <property type="term" value="F:protein histidine kinase activity"/>
    <property type="evidence" value="ECO:0007669"/>
    <property type="project" value="UniProtKB-EC"/>
</dbReference>
<dbReference type="PANTHER" id="PTHR34220">
    <property type="entry name" value="SENSOR HISTIDINE KINASE YPDA"/>
    <property type="match status" value="1"/>
</dbReference>